<evidence type="ECO:0000313" key="1">
    <source>
        <dbReference type="EMBL" id="KZK08103.1"/>
    </source>
</evidence>
<dbReference type="SUPFAM" id="SSF102114">
    <property type="entry name" value="Radical SAM enzymes"/>
    <property type="match status" value="1"/>
</dbReference>
<accession>A0A166K9A6</accession>
<proteinExistence type="predicted"/>
<dbReference type="PANTHER" id="PTHR30217:SF12">
    <property type="entry name" value="U32 FAMILY PEPTIDASE"/>
    <property type="match status" value="1"/>
</dbReference>
<reference evidence="1 2" key="1">
    <citation type="submission" date="2015-08" db="EMBL/GenBank/DDBJ databases">
        <title>Draft Genome Sequences of 11 Lactococcus lactis subspecies cremoris strains.</title>
        <authorList>
            <person name="Wels M."/>
            <person name="Backus L."/>
            <person name="Boekhorst J."/>
            <person name="Dijkstra A."/>
            <person name="Beerthuizen M."/>
            <person name="Siezen R."/>
            <person name="Bachmann H."/>
            <person name="Van Hijum S."/>
        </authorList>
    </citation>
    <scope>NUCLEOTIDE SEQUENCE [LARGE SCALE GENOMIC DNA]</scope>
    <source>
        <strain evidence="1 2">KW10</strain>
    </source>
</reference>
<protein>
    <submittedName>
        <fullName evidence="1">Peptidase U32 family small subunit (C1)</fullName>
    </submittedName>
</protein>
<dbReference type="InterPro" id="IPR051454">
    <property type="entry name" value="RNA/ubiquinone_mod_enzymes"/>
</dbReference>
<name>A0A166K9A6_LACLC</name>
<dbReference type="InterPro" id="IPR058240">
    <property type="entry name" value="rSAM_sf"/>
</dbReference>
<sequence length="323" mass="36542">MNLKKPEREHYDIIITMITITSTAESLEQAKALLEAGVDRLYIGEKNYGLRVPTALTNEEIQKITELAHEAGKTVTVAVNALMHTEMMAKIKEFLDFLVEIKADRIAVGDAGVIFVLQRDKYELPFTYDASTMVASARQVNFWANQGAIEAVLARELPKEELADMTDELAVPGEILVYGATVIHHSKRPLVQNYYNFIKTEENGKDRERNLFVSEPKKVDTHYSIFEDNHGTHIFANDDLDMMTELSDLVAMGYDHWKLDGIFTRGEDFIAITKLFVEAKKAIEAGNFTADKAFQLEEEVRKLHPVGRTLSHGFYDLDPGKIK</sequence>
<dbReference type="AlphaFoldDB" id="A0A166K9A6"/>
<organism evidence="1 2">
    <name type="scientific">Lactococcus lactis subsp. cremoris</name>
    <name type="common">Streptococcus cremoris</name>
    <dbReference type="NCBI Taxonomy" id="1359"/>
    <lineage>
        <taxon>Bacteria</taxon>
        <taxon>Bacillati</taxon>
        <taxon>Bacillota</taxon>
        <taxon>Bacilli</taxon>
        <taxon>Lactobacillales</taxon>
        <taxon>Streptococcaceae</taxon>
        <taxon>Lactococcus</taxon>
    </lineage>
</organism>
<dbReference type="PATRIC" id="fig|1359.32.peg.313"/>
<dbReference type="PANTHER" id="PTHR30217">
    <property type="entry name" value="PEPTIDASE U32 FAMILY"/>
    <property type="match status" value="1"/>
</dbReference>
<dbReference type="EMBL" id="LIYF01000006">
    <property type="protein sequence ID" value="KZK08103.1"/>
    <property type="molecule type" value="Genomic_DNA"/>
</dbReference>
<evidence type="ECO:0000313" key="2">
    <source>
        <dbReference type="Proteomes" id="UP000076519"/>
    </source>
</evidence>
<dbReference type="Pfam" id="PF01136">
    <property type="entry name" value="Peptidase_U32"/>
    <property type="match status" value="1"/>
</dbReference>
<dbReference type="Proteomes" id="UP000076519">
    <property type="component" value="Unassembled WGS sequence"/>
</dbReference>
<comment type="caution">
    <text evidence="1">The sequence shown here is derived from an EMBL/GenBank/DDBJ whole genome shotgun (WGS) entry which is preliminary data.</text>
</comment>
<gene>
    <name evidence="1" type="ORF">AB996_0400</name>
</gene>
<dbReference type="InterPro" id="IPR001539">
    <property type="entry name" value="Peptidase_U32"/>
</dbReference>